<dbReference type="OrthoDB" id="3846919at2"/>
<feature type="compositionally biased region" description="Acidic residues" evidence="1">
    <location>
        <begin position="126"/>
        <end position="142"/>
    </location>
</feature>
<accession>A0A4T2BCV8</accession>
<dbReference type="RefSeq" id="WP_136643849.1">
    <property type="nucleotide sequence ID" value="NZ_QYRT01000088.1"/>
</dbReference>
<protein>
    <submittedName>
        <fullName evidence="2">Uncharacterized protein</fullName>
    </submittedName>
</protein>
<reference evidence="2 3" key="1">
    <citation type="journal article" date="2019" name="Microorganisms">
        <title>Systematic Affiliation and Genome Analysis of Subtercola vilae DB165(T) with Particular Emphasis on Cold Adaptation of an Isolate from a High-Altitude Cold Volcano Lake.</title>
        <authorList>
            <person name="Villalobos A.S."/>
            <person name="Wiese J."/>
            <person name="Imhoff J.F."/>
            <person name="Dorador C."/>
            <person name="Keller A."/>
            <person name="Hentschel U."/>
        </authorList>
    </citation>
    <scope>NUCLEOTIDE SEQUENCE [LARGE SCALE GENOMIC DNA]</scope>
    <source>
        <strain evidence="2 3">DB165</strain>
    </source>
</reference>
<comment type="caution">
    <text evidence="2">The sequence shown here is derived from an EMBL/GenBank/DDBJ whole genome shotgun (WGS) entry which is preliminary data.</text>
</comment>
<keyword evidence="3" id="KW-1185">Reference proteome</keyword>
<proteinExistence type="predicted"/>
<dbReference type="Proteomes" id="UP000306192">
    <property type="component" value="Unassembled WGS sequence"/>
</dbReference>
<evidence type="ECO:0000313" key="3">
    <source>
        <dbReference type="Proteomes" id="UP000306192"/>
    </source>
</evidence>
<gene>
    <name evidence="2" type="ORF">D4765_18935</name>
</gene>
<dbReference type="AlphaFoldDB" id="A0A4T2BCV8"/>
<sequence length="142" mass="15659">MRRTFVTTLLTRKNLPKDAAVFTALTLTRHHQLVTADSGDYARTFLSSTDKDQWGLKGLATLVEQTPTKAQTISPAIALSAFENAIGRDSWRYPSDTGKEYLNQLEQWGYHLSPVERIAAGHPAPADDDTDPAVDEDTVTAE</sequence>
<dbReference type="EMBL" id="QYRT01000088">
    <property type="protein sequence ID" value="TIH26666.1"/>
    <property type="molecule type" value="Genomic_DNA"/>
</dbReference>
<name>A0A4T2BCV8_9MICO</name>
<evidence type="ECO:0000256" key="1">
    <source>
        <dbReference type="SAM" id="MobiDB-lite"/>
    </source>
</evidence>
<organism evidence="2 3">
    <name type="scientific">Subtercola vilae</name>
    <dbReference type="NCBI Taxonomy" id="2056433"/>
    <lineage>
        <taxon>Bacteria</taxon>
        <taxon>Bacillati</taxon>
        <taxon>Actinomycetota</taxon>
        <taxon>Actinomycetes</taxon>
        <taxon>Micrococcales</taxon>
        <taxon>Microbacteriaceae</taxon>
        <taxon>Subtercola</taxon>
    </lineage>
</organism>
<evidence type="ECO:0000313" key="2">
    <source>
        <dbReference type="EMBL" id="TIH26666.1"/>
    </source>
</evidence>
<feature type="region of interest" description="Disordered" evidence="1">
    <location>
        <begin position="120"/>
        <end position="142"/>
    </location>
</feature>